<dbReference type="Proteomes" id="UP001165122">
    <property type="component" value="Unassembled WGS sequence"/>
</dbReference>
<dbReference type="Gene3D" id="2.130.10.10">
    <property type="entry name" value="YVTN repeat-like/Quinoprotein amine dehydrogenase"/>
    <property type="match status" value="2"/>
</dbReference>
<dbReference type="Pfam" id="PF00400">
    <property type="entry name" value="WD40"/>
    <property type="match status" value="6"/>
</dbReference>
<keyword evidence="6" id="KW-0472">Membrane</keyword>
<feature type="region of interest" description="Disordered" evidence="5">
    <location>
        <begin position="1"/>
        <end position="82"/>
    </location>
</feature>
<feature type="transmembrane region" description="Helical" evidence="6">
    <location>
        <begin position="836"/>
        <end position="869"/>
    </location>
</feature>
<accession>A0A9W7A1T1</accession>
<evidence type="ECO:0000256" key="5">
    <source>
        <dbReference type="SAM" id="MobiDB-lite"/>
    </source>
</evidence>
<feature type="transmembrane region" description="Helical" evidence="6">
    <location>
        <begin position="761"/>
        <end position="784"/>
    </location>
</feature>
<protein>
    <submittedName>
        <fullName evidence="7">Uncharacterized protein</fullName>
    </submittedName>
</protein>
<keyword evidence="6" id="KW-1133">Transmembrane helix</keyword>
<feature type="repeat" description="WD" evidence="4">
    <location>
        <begin position="202"/>
        <end position="236"/>
    </location>
</feature>
<feature type="repeat" description="WD" evidence="4">
    <location>
        <begin position="329"/>
        <end position="370"/>
    </location>
</feature>
<feature type="repeat" description="WD" evidence="4">
    <location>
        <begin position="426"/>
        <end position="467"/>
    </location>
</feature>
<dbReference type="PANTHER" id="PTHR44129">
    <property type="entry name" value="WD REPEAT-CONTAINING PROTEIN POP1"/>
    <property type="match status" value="1"/>
</dbReference>
<dbReference type="PRINTS" id="PR00600">
    <property type="entry name" value="PP2APR55"/>
</dbReference>
<dbReference type="EMBL" id="BRXW01000507">
    <property type="protein sequence ID" value="GMH61357.1"/>
    <property type="molecule type" value="Genomic_DNA"/>
</dbReference>
<dbReference type="AlphaFoldDB" id="A0A9W7A1T1"/>
<dbReference type="PROSITE" id="PS00678">
    <property type="entry name" value="WD_REPEATS_1"/>
    <property type="match status" value="1"/>
</dbReference>
<dbReference type="InterPro" id="IPR015943">
    <property type="entry name" value="WD40/YVTN_repeat-like_dom_sf"/>
</dbReference>
<feature type="repeat" description="WD" evidence="4">
    <location>
        <begin position="151"/>
        <end position="178"/>
    </location>
</feature>
<name>A0A9W7A1T1_9STRA</name>
<dbReference type="InterPro" id="IPR019775">
    <property type="entry name" value="WD40_repeat_CS"/>
</dbReference>
<evidence type="ECO:0000256" key="4">
    <source>
        <dbReference type="PROSITE-ProRule" id="PRU00221"/>
    </source>
</evidence>
<proteinExistence type="inferred from homology"/>
<organism evidence="7 8">
    <name type="scientific">Triparma laevis f. longispina</name>
    <dbReference type="NCBI Taxonomy" id="1714387"/>
    <lineage>
        <taxon>Eukaryota</taxon>
        <taxon>Sar</taxon>
        <taxon>Stramenopiles</taxon>
        <taxon>Ochrophyta</taxon>
        <taxon>Bolidophyceae</taxon>
        <taxon>Parmales</taxon>
        <taxon>Triparmaceae</taxon>
        <taxon>Triparma</taxon>
    </lineage>
</organism>
<reference evidence="8" key="1">
    <citation type="journal article" date="2023" name="Commun. Biol.">
        <title>Genome analysis of Parmales, the sister group of diatoms, reveals the evolutionary specialization of diatoms from phago-mixotrophs to photoautotrophs.</title>
        <authorList>
            <person name="Ban H."/>
            <person name="Sato S."/>
            <person name="Yoshikawa S."/>
            <person name="Yamada K."/>
            <person name="Nakamura Y."/>
            <person name="Ichinomiya M."/>
            <person name="Sato N."/>
            <person name="Blanc-Mathieu R."/>
            <person name="Endo H."/>
            <person name="Kuwata A."/>
            <person name="Ogata H."/>
        </authorList>
    </citation>
    <scope>NUCLEOTIDE SEQUENCE [LARGE SCALE GENOMIC DNA]</scope>
    <source>
        <strain evidence="8">NIES 3700</strain>
    </source>
</reference>
<dbReference type="InterPro" id="IPR036322">
    <property type="entry name" value="WD40_repeat_dom_sf"/>
</dbReference>
<evidence type="ECO:0000256" key="3">
    <source>
        <dbReference type="ARBA" id="ARBA00022737"/>
    </source>
</evidence>
<evidence type="ECO:0000256" key="6">
    <source>
        <dbReference type="SAM" id="Phobius"/>
    </source>
</evidence>
<dbReference type="SMART" id="SM00320">
    <property type="entry name" value="WD40"/>
    <property type="match status" value="7"/>
</dbReference>
<dbReference type="SUPFAM" id="SSF50978">
    <property type="entry name" value="WD40 repeat-like"/>
    <property type="match status" value="1"/>
</dbReference>
<feature type="transmembrane region" description="Helical" evidence="6">
    <location>
        <begin position="918"/>
        <end position="939"/>
    </location>
</feature>
<dbReference type="CDD" id="cd00200">
    <property type="entry name" value="WD40"/>
    <property type="match status" value="1"/>
</dbReference>
<keyword evidence="6" id="KW-0812">Transmembrane</keyword>
<dbReference type="PROSITE" id="PS50294">
    <property type="entry name" value="WD_REPEATS_REGION"/>
    <property type="match status" value="3"/>
</dbReference>
<feature type="transmembrane region" description="Helical" evidence="6">
    <location>
        <begin position="685"/>
        <end position="703"/>
    </location>
</feature>
<dbReference type="GO" id="GO:0019888">
    <property type="term" value="F:protein phosphatase regulator activity"/>
    <property type="evidence" value="ECO:0007669"/>
    <property type="project" value="InterPro"/>
</dbReference>
<dbReference type="PROSITE" id="PS50082">
    <property type="entry name" value="WD_REPEATS_2"/>
    <property type="match status" value="4"/>
</dbReference>
<evidence type="ECO:0000313" key="8">
    <source>
        <dbReference type="Proteomes" id="UP001165122"/>
    </source>
</evidence>
<comment type="similarity">
    <text evidence="1">Belongs to the phosphatase 2A regulatory subunit B family.</text>
</comment>
<dbReference type="InterPro" id="IPR000009">
    <property type="entry name" value="PP2A_PR55"/>
</dbReference>
<keyword evidence="8" id="KW-1185">Reference proteome</keyword>
<dbReference type="OrthoDB" id="284782at2759"/>
<feature type="transmembrane region" description="Helical" evidence="6">
    <location>
        <begin position="731"/>
        <end position="749"/>
    </location>
</feature>
<gene>
    <name evidence="7" type="ORF">TrLO_g8726</name>
</gene>
<dbReference type="GO" id="GO:0000159">
    <property type="term" value="C:protein phosphatase type 2A complex"/>
    <property type="evidence" value="ECO:0007669"/>
    <property type="project" value="InterPro"/>
</dbReference>
<evidence type="ECO:0000256" key="2">
    <source>
        <dbReference type="ARBA" id="ARBA00022574"/>
    </source>
</evidence>
<keyword evidence="3" id="KW-0677">Repeat</keyword>
<dbReference type="InterPro" id="IPR050349">
    <property type="entry name" value="WD_LIS1/nudF_dynein_reg"/>
</dbReference>
<keyword evidence="2 4" id="KW-0853">WD repeat</keyword>
<evidence type="ECO:0000256" key="1">
    <source>
        <dbReference type="ARBA" id="ARBA00008259"/>
    </source>
</evidence>
<sequence length="1116" mass="125693">MPGSGTNANPVIEMQGKTKGGEDHKTRHLGFVDPPSDDEGEKKVSGVRRQSSIAKQRAKRQSIKQQKDALGKLGKKRSEAGGQTGEVYRREAFVNAHGGGSISRSACVCINYSDCGRYLATAGEDKQIHIYAAQSLRPMFDTGGLQVTSDVLSLDFNPDGKILAAGLKDGRVVIWHLDFFGGDTDEGQGVSGTVKYSRSENLKKHERAVNSVCFSTNGEFLATGGDDHKIVLWHMDRAHDDDRKPVVLEATVDASKKFDESRESRATSAASKMVCGVGGLGSKVGGKLTGLMKGRSNSSNLSGAKGGKGEFEIEEDQEVFEFEKEDAWTMEHSEPITCLSWSPDDRFLASGGEDNTVRIWNFSKKGEVEAMVLYGHTSDVLDVSFSPDGDHLVSVGGQTLTSSGNEIRIWDMKGEDLGDEEMCSLFTGHNLGVSCCSWSEDSKTICTGSYDKTIRFWSMDSEKCVRVIKTDGEVRTLSGGKNRKFIAIGDSLGQVKKYHFTYPVEGFEKELAKAFQFGGLDMENLIKDMVEDDERKPLADGGIYLVTEYLLHNEEGDSLTLFFNTIWNVLLEWDEEQTDTDEQVAKDAQDKFVKLDAATAMFFKHVEKFKPDILEVLSENLEGDEIQKVAETEMMLLIMDMFGRGGVWGIYYSEIVIYTVYMLCFVTTTISFKYARVDLTMDERITMQIGEYVLIITSFYFFIRELYQNYNEYIKDSGYKDFFLWIEKNKLLNVVLWMLGLTAMYYFVIGTGGGESKESNFMTFVVCITTWASVFMFSVLGWWASTDILSPAGSIAMLLYFVRYGPGDDFNHIASGVALINWVKFLNVIRGLSKEIATFVLMIEFILADLSSFMIVQMLMMVMFGHAFYLELSTVDMPFHDENDTNPFATKWDTIQTLIKTLFGDFDSSIYKYNYVKAIFFLYMFIIIIVMLNVLIAIVSDSYAKAMEQSNQIYCRSRLELIVEMRTTFGAALSCFPTVERLGRLMGKNTPRFIQEKIKRNKKGVEMELNIPPTSIWDDRIEEIVAKVGKKVVELKKEEEGEELNTFISEQKEVNKELKQANVKMTMANTKLQASNKELLEKVDVLVEMINGMAKGDSEYNQIKNRIKEKKHRYTI</sequence>
<feature type="transmembrane region" description="Helical" evidence="6">
    <location>
        <begin position="655"/>
        <end position="673"/>
    </location>
</feature>
<dbReference type="InterPro" id="IPR001680">
    <property type="entry name" value="WD40_rpt"/>
</dbReference>
<feature type="transmembrane region" description="Helical" evidence="6">
    <location>
        <begin position="810"/>
        <end position="829"/>
    </location>
</feature>
<evidence type="ECO:0000313" key="7">
    <source>
        <dbReference type="EMBL" id="GMH61357.1"/>
    </source>
</evidence>
<comment type="caution">
    <text evidence="7">The sequence shown here is derived from an EMBL/GenBank/DDBJ whole genome shotgun (WGS) entry which is preliminary data.</text>
</comment>